<evidence type="ECO:0000256" key="5">
    <source>
        <dbReference type="SAM" id="Phobius"/>
    </source>
</evidence>
<dbReference type="EMBL" id="BMSX01000003">
    <property type="protein sequence ID" value="GGR03256.1"/>
    <property type="molecule type" value="Genomic_DNA"/>
</dbReference>
<feature type="region of interest" description="Disordered" evidence="4">
    <location>
        <begin position="765"/>
        <end position="785"/>
    </location>
</feature>
<dbReference type="SMART" id="SM00228">
    <property type="entry name" value="PDZ"/>
    <property type="match status" value="1"/>
</dbReference>
<dbReference type="PANTHER" id="PTHR43343:SF3">
    <property type="entry name" value="PROTEASE DO-LIKE 8, CHLOROPLASTIC"/>
    <property type="match status" value="1"/>
</dbReference>
<dbReference type="InterPro" id="IPR001478">
    <property type="entry name" value="PDZ"/>
</dbReference>
<feature type="region of interest" description="Disordered" evidence="4">
    <location>
        <begin position="230"/>
        <end position="351"/>
    </location>
</feature>
<dbReference type="AlphaFoldDB" id="A0A918C234"/>
<feature type="transmembrane region" description="Helical" evidence="5">
    <location>
        <begin position="480"/>
        <end position="502"/>
    </location>
</feature>
<dbReference type="InterPro" id="IPR009003">
    <property type="entry name" value="Peptidase_S1_PA"/>
</dbReference>
<organism evidence="7 8">
    <name type="scientific">Streptomyces aurantiogriseus</name>
    <dbReference type="NCBI Taxonomy" id="66870"/>
    <lineage>
        <taxon>Bacteria</taxon>
        <taxon>Bacillati</taxon>
        <taxon>Actinomycetota</taxon>
        <taxon>Actinomycetes</taxon>
        <taxon>Kitasatosporales</taxon>
        <taxon>Streptomycetaceae</taxon>
        <taxon>Streptomyces</taxon>
    </lineage>
</organism>
<dbReference type="GO" id="GO:0006508">
    <property type="term" value="P:proteolysis"/>
    <property type="evidence" value="ECO:0007669"/>
    <property type="project" value="UniProtKB-KW"/>
</dbReference>
<evidence type="ECO:0000256" key="3">
    <source>
        <dbReference type="ARBA" id="ARBA00022801"/>
    </source>
</evidence>
<feature type="compositionally biased region" description="Low complexity" evidence="4">
    <location>
        <begin position="101"/>
        <end position="113"/>
    </location>
</feature>
<gene>
    <name evidence="7" type="ORF">GCM10010251_19000</name>
</gene>
<accession>A0A918C234</accession>
<dbReference type="Pfam" id="PF13180">
    <property type="entry name" value="PDZ_2"/>
    <property type="match status" value="1"/>
</dbReference>
<dbReference type="Gene3D" id="2.30.42.10">
    <property type="match status" value="1"/>
</dbReference>
<evidence type="ECO:0000256" key="4">
    <source>
        <dbReference type="SAM" id="MobiDB-lite"/>
    </source>
</evidence>
<dbReference type="SUPFAM" id="SSF50494">
    <property type="entry name" value="Trypsin-like serine proteases"/>
    <property type="match status" value="1"/>
</dbReference>
<name>A0A918C234_9ACTN</name>
<proteinExistence type="inferred from homology"/>
<feature type="domain" description="PDZ" evidence="6">
    <location>
        <begin position="738"/>
        <end position="827"/>
    </location>
</feature>
<keyword evidence="5" id="KW-1133">Transmembrane helix</keyword>
<dbReference type="InterPro" id="IPR051201">
    <property type="entry name" value="Chloro_Bact_Ser_Proteases"/>
</dbReference>
<keyword evidence="5" id="KW-0812">Transmembrane</keyword>
<sequence>MNEGKPTKAKWWSRPRPQSPGGQESGREDTEGDFELARPVGPEVEESAGGPVVTAEGGRDDGDYELSRPLSEGVPPEAAVEAEAAAQREKQPEPTVGSSGEPAAHPPAAVEPVSGEGPGDAARSVPAAEIGEPVSAGVPVSEQGPVEVARSVPAGEVGEPVSAHMPVSEQGGVEVVRSVPAGEVGEPVTAGVPVSEQGPVEVARSVPAGEVVEPVAADAPVFAQEPPELAESVPVPTGEVPEAVTLPPVAGERPKPLHDPDPYSTPPYGEPGPWAPAPPVQHPATATPAQGAAVPTPVPGSPVPGMSAPGSTVPGMSAPGSTVPGMSAPGSTVPGMPAPGSPAQGTSAPAVPVPGALGPSVSAPAVSAPVPGVSAPAVSAPVPGVSAPAVSAPVPGASAPAVSAPVPGATASVPGVGVPPGSAAAGGGPASTVPVPVPPASPGNPWHRYDPWSAPAGPLHQTGAAVLTEGQRRKRVRKKLVGGAMALALVSGVFGGAVGVYLERNGGFDGVELPQASAEPTGRSADSVAGIAARALPSVVTLHVSGTEESGTGTGFVLDSLGHILTNHHVVEPAGSGGEITVVFNGGQTAKGEVVGGDSGYDLAVVKVTGVKGLKPLYLGNSDNVQVGDPVVAIGAPFDLEGTVTSGIISAKERPITAGGESGDGSDMSYVDALQTDAPINPGNSGGPLLNAQGHVIGINSAIRSAADGTDSDSGQAGSIGLGFAIPINQGKRVAEELINTGKATHPVIGVTLDMDYSGDGARVGTKGGDGGSPVTPGGPGDRAGIQAGDVITKVDGRPVHSGEELIVKTRAHRPGDRLELTIQRDGKERTLSLVLGSSD</sequence>
<reference evidence="7" key="2">
    <citation type="submission" date="2020-09" db="EMBL/GenBank/DDBJ databases">
        <authorList>
            <person name="Sun Q."/>
            <person name="Ohkuma M."/>
        </authorList>
    </citation>
    <scope>NUCLEOTIDE SEQUENCE</scope>
    <source>
        <strain evidence="7">JCM 4346</strain>
    </source>
</reference>
<keyword evidence="3" id="KW-0378">Hydrolase</keyword>
<feature type="compositionally biased region" description="Low complexity" evidence="4">
    <location>
        <begin position="72"/>
        <end position="85"/>
    </location>
</feature>
<keyword evidence="2" id="KW-0645">Protease</keyword>
<evidence type="ECO:0000256" key="2">
    <source>
        <dbReference type="ARBA" id="ARBA00022670"/>
    </source>
</evidence>
<reference evidence="7" key="1">
    <citation type="journal article" date="2014" name="Int. J. Syst. Evol. Microbiol.">
        <title>Complete genome sequence of Corynebacterium casei LMG S-19264T (=DSM 44701T), isolated from a smear-ripened cheese.</title>
        <authorList>
            <consortium name="US DOE Joint Genome Institute (JGI-PGF)"/>
            <person name="Walter F."/>
            <person name="Albersmeier A."/>
            <person name="Kalinowski J."/>
            <person name="Ruckert C."/>
        </authorList>
    </citation>
    <scope>NUCLEOTIDE SEQUENCE</scope>
    <source>
        <strain evidence="7">JCM 4346</strain>
    </source>
</reference>
<dbReference type="Gene3D" id="2.40.10.10">
    <property type="entry name" value="Trypsin-like serine proteases"/>
    <property type="match status" value="2"/>
</dbReference>
<feature type="compositionally biased region" description="Basic and acidic residues" evidence="4">
    <location>
        <begin position="252"/>
        <end position="261"/>
    </location>
</feature>
<dbReference type="InterPro" id="IPR001940">
    <property type="entry name" value="Peptidase_S1C"/>
</dbReference>
<dbReference type="PANTHER" id="PTHR43343">
    <property type="entry name" value="PEPTIDASE S12"/>
    <property type="match status" value="1"/>
</dbReference>
<evidence type="ECO:0000259" key="6">
    <source>
        <dbReference type="PROSITE" id="PS50106"/>
    </source>
</evidence>
<protein>
    <recommendedName>
        <fullName evidence="6">PDZ domain-containing protein</fullName>
    </recommendedName>
</protein>
<keyword evidence="8" id="KW-1185">Reference proteome</keyword>
<dbReference type="InterPro" id="IPR043504">
    <property type="entry name" value="Peptidase_S1_PA_chymotrypsin"/>
</dbReference>
<dbReference type="Proteomes" id="UP000658320">
    <property type="component" value="Unassembled WGS sequence"/>
</dbReference>
<dbReference type="GO" id="GO:0004252">
    <property type="term" value="F:serine-type endopeptidase activity"/>
    <property type="evidence" value="ECO:0007669"/>
    <property type="project" value="InterPro"/>
</dbReference>
<evidence type="ECO:0000313" key="8">
    <source>
        <dbReference type="Proteomes" id="UP000658320"/>
    </source>
</evidence>
<evidence type="ECO:0000256" key="1">
    <source>
        <dbReference type="ARBA" id="ARBA00010541"/>
    </source>
</evidence>
<comment type="similarity">
    <text evidence="1">Belongs to the peptidase S1C family.</text>
</comment>
<feature type="region of interest" description="Disordered" evidence="4">
    <location>
        <begin position="1"/>
        <end position="142"/>
    </location>
</feature>
<dbReference type="SUPFAM" id="SSF50156">
    <property type="entry name" value="PDZ domain-like"/>
    <property type="match status" value="1"/>
</dbReference>
<dbReference type="Pfam" id="PF13365">
    <property type="entry name" value="Trypsin_2"/>
    <property type="match status" value="1"/>
</dbReference>
<keyword evidence="5" id="KW-0472">Membrane</keyword>
<dbReference type="InterPro" id="IPR036034">
    <property type="entry name" value="PDZ_sf"/>
</dbReference>
<dbReference type="PRINTS" id="PR00834">
    <property type="entry name" value="PROTEASES2C"/>
</dbReference>
<dbReference type="PROSITE" id="PS50106">
    <property type="entry name" value="PDZ"/>
    <property type="match status" value="1"/>
</dbReference>
<feature type="compositionally biased region" description="Gly residues" evidence="4">
    <location>
        <begin position="766"/>
        <end position="782"/>
    </location>
</feature>
<feature type="compositionally biased region" description="Pro residues" evidence="4">
    <location>
        <begin position="263"/>
        <end position="281"/>
    </location>
</feature>
<evidence type="ECO:0000313" key="7">
    <source>
        <dbReference type="EMBL" id="GGR03256.1"/>
    </source>
</evidence>
<comment type="caution">
    <text evidence="7">The sequence shown here is derived from an EMBL/GenBank/DDBJ whole genome shotgun (WGS) entry which is preliminary data.</text>
</comment>